<dbReference type="PRINTS" id="PR00633">
    <property type="entry name" value="RCCNDNSATION"/>
</dbReference>
<dbReference type="InterPro" id="IPR009091">
    <property type="entry name" value="RCC1/BLIP-II"/>
</dbReference>
<evidence type="ECO:0000256" key="3">
    <source>
        <dbReference type="SAM" id="MobiDB-lite"/>
    </source>
</evidence>
<dbReference type="SUPFAM" id="SSF50985">
    <property type="entry name" value="RCC1/BLIP-II"/>
    <property type="match status" value="1"/>
</dbReference>
<reference evidence="4 5" key="1">
    <citation type="journal article" date="2021" name="Sci. Rep.">
        <title>The genome of the diatom Chaetoceros tenuissimus carries an ancient integrated fragment of an extant virus.</title>
        <authorList>
            <person name="Hongo Y."/>
            <person name="Kimura K."/>
            <person name="Takaki Y."/>
            <person name="Yoshida Y."/>
            <person name="Baba S."/>
            <person name="Kobayashi G."/>
            <person name="Nagasaki K."/>
            <person name="Hano T."/>
            <person name="Tomaru Y."/>
        </authorList>
    </citation>
    <scope>NUCLEOTIDE SEQUENCE [LARGE SCALE GENOMIC DNA]</scope>
    <source>
        <strain evidence="4 5">NIES-3715</strain>
    </source>
</reference>
<feature type="repeat" description="RCC1" evidence="2">
    <location>
        <begin position="1"/>
        <end position="50"/>
    </location>
</feature>
<feature type="repeat" description="RCC1" evidence="2">
    <location>
        <begin position="51"/>
        <end position="102"/>
    </location>
</feature>
<dbReference type="InterPro" id="IPR000408">
    <property type="entry name" value="Reg_chr_condens"/>
</dbReference>
<dbReference type="PROSITE" id="PS50012">
    <property type="entry name" value="RCC1_3"/>
    <property type="match status" value="3"/>
</dbReference>
<gene>
    <name evidence="4" type="ORF">CTEN210_03013</name>
</gene>
<accession>A0AAD3CJ00</accession>
<dbReference type="Pfam" id="PF00415">
    <property type="entry name" value="RCC1"/>
    <property type="match status" value="2"/>
</dbReference>
<evidence type="ECO:0000256" key="1">
    <source>
        <dbReference type="ARBA" id="ARBA00022737"/>
    </source>
</evidence>
<dbReference type="EMBL" id="BLLK01000022">
    <property type="protein sequence ID" value="GFH46539.1"/>
    <property type="molecule type" value="Genomic_DNA"/>
</dbReference>
<dbReference type="Gene3D" id="2.130.10.30">
    <property type="entry name" value="Regulator of chromosome condensation 1/beta-lactamase-inhibitor protein II"/>
    <property type="match status" value="1"/>
</dbReference>
<evidence type="ECO:0000256" key="2">
    <source>
        <dbReference type="PROSITE-ProRule" id="PRU00235"/>
    </source>
</evidence>
<organism evidence="4 5">
    <name type="scientific">Chaetoceros tenuissimus</name>
    <dbReference type="NCBI Taxonomy" id="426638"/>
    <lineage>
        <taxon>Eukaryota</taxon>
        <taxon>Sar</taxon>
        <taxon>Stramenopiles</taxon>
        <taxon>Ochrophyta</taxon>
        <taxon>Bacillariophyta</taxon>
        <taxon>Coscinodiscophyceae</taxon>
        <taxon>Chaetocerotophycidae</taxon>
        <taxon>Chaetocerotales</taxon>
        <taxon>Chaetocerotaceae</taxon>
        <taxon>Chaetoceros</taxon>
    </lineage>
</organism>
<feature type="region of interest" description="Disordered" evidence="3">
    <location>
        <begin position="223"/>
        <end position="247"/>
    </location>
</feature>
<dbReference type="InterPro" id="IPR051625">
    <property type="entry name" value="Signaling_Regulatory_Domain"/>
</dbReference>
<dbReference type="Proteomes" id="UP001054902">
    <property type="component" value="Unassembled WGS sequence"/>
</dbReference>
<name>A0AAD3CJ00_9STRA</name>
<evidence type="ECO:0000313" key="4">
    <source>
        <dbReference type="EMBL" id="GFH46539.1"/>
    </source>
</evidence>
<feature type="repeat" description="RCC1" evidence="2">
    <location>
        <begin position="104"/>
        <end position="161"/>
    </location>
</feature>
<keyword evidence="5" id="KW-1185">Reference proteome</keyword>
<keyword evidence="1" id="KW-0677">Repeat</keyword>
<dbReference type="AlphaFoldDB" id="A0AAD3CJ00"/>
<comment type="caution">
    <text evidence="4">The sequence shown here is derived from an EMBL/GenBank/DDBJ whole genome shotgun (WGS) entry which is preliminary data.</text>
</comment>
<dbReference type="PANTHER" id="PTHR22872">
    <property type="entry name" value="BTK-BINDING PROTEIN-RELATED"/>
    <property type="match status" value="1"/>
</dbReference>
<feature type="compositionally biased region" description="Low complexity" evidence="3">
    <location>
        <begin position="237"/>
        <end position="247"/>
    </location>
</feature>
<evidence type="ECO:0000313" key="5">
    <source>
        <dbReference type="Proteomes" id="UP001054902"/>
    </source>
</evidence>
<sequence>MEASCPDNGRLGLGSENGATMISSPRLVDLEVQMKDAVCGSAHTLLLSVDGNVYAFGWNQFGQCGVDPVIMGDVHVPTLIKGIAEILLIKAGFAHSAIVTEADVQLFAFGNNENGQLGLGNETNQSKPTKVVHFHHDSRYSTYSVIDVDCGNLHTLALVVPVDFQEYQEHKSLIRRMKCGILVLEKFARLVLMRRRIRNFRETLKSRKEAQIQVVKPRLSSPLLEQNQSEHSDESSTESSNHSTNDEVIQVTSTLDELVAFESEDEISKLLTKRTLRLEAYKQKKKLILLTEVEREREQIRMFHEDILSRKKSHRD</sequence>
<proteinExistence type="predicted"/>
<protein>
    <submittedName>
        <fullName evidence="4">Uncharacterized protein</fullName>
    </submittedName>
</protein>